<proteinExistence type="predicted"/>
<reference evidence="4" key="1">
    <citation type="journal article" date="2023" name="Mol. Biol. Evol.">
        <title>Third-Generation Sequencing Reveals the Adaptive Role of the Epigenome in Three Deep-Sea Polychaetes.</title>
        <authorList>
            <person name="Perez M."/>
            <person name="Aroh O."/>
            <person name="Sun Y."/>
            <person name="Lan Y."/>
            <person name="Juniper S.K."/>
            <person name="Young C.R."/>
            <person name="Angers B."/>
            <person name="Qian P.Y."/>
        </authorList>
    </citation>
    <scope>NUCLEOTIDE SEQUENCE</scope>
    <source>
        <strain evidence="4">P08H-3</strain>
    </source>
</reference>
<dbReference type="AlphaFoldDB" id="A0AAD9K8U0"/>
<dbReference type="GO" id="GO:0032259">
    <property type="term" value="P:methylation"/>
    <property type="evidence" value="ECO:0007669"/>
    <property type="project" value="UniProtKB-KW"/>
</dbReference>
<keyword evidence="1" id="KW-0489">Methyltransferase</keyword>
<organism evidence="4 5">
    <name type="scientific">Paralvinella palmiformis</name>
    <dbReference type="NCBI Taxonomy" id="53620"/>
    <lineage>
        <taxon>Eukaryota</taxon>
        <taxon>Metazoa</taxon>
        <taxon>Spiralia</taxon>
        <taxon>Lophotrochozoa</taxon>
        <taxon>Annelida</taxon>
        <taxon>Polychaeta</taxon>
        <taxon>Sedentaria</taxon>
        <taxon>Canalipalpata</taxon>
        <taxon>Terebellida</taxon>
        <taxon>Terebelliformia</taxon>
        <taxon>Alvinellidae</taxon>
        <taxon>Paralvinella</taxon>
    </lineage>
</organism>
<comment type="caution">
    <text evidence="4">The sequence shown here is derived from an EMBL/GenBank/DDBJ whole genome shotgun (WGS) entry which is preliminary data.</text>
</comment>
<dbReference type="EMBL" id="JAODUP010000031">
    <property type="protein sequence ID" value="KAK2167193.1"/>
    <property type="molecule type" value="Genomic_DNA"/>
</dbReference>
<feature type="compositionally biased region" description="Acidic residues" evidence="3">
    <location>
        <begin position="117"/>
        <end position="127"/>
    </location>
</feature>
<dbReference type="GO" id="GO:0032981">
    <property type="term" value="P:mitochondrial respiratory chain complex I assembly"/>
    <property type="evidence" value="ECO:0007669"/>
    <property type="project" value="TreeGrafter"/>
</dbReference>
<evidence type="ECO:0000313" key="4">
    <source>
        <dbReference type="EMBL" id="KAK2167193.1"/>
    </source>
</evidence>
<keyword evidence="5" id="KW-1185">Reference proteome</keyword>
<dbReference type="Proteomes" id="UP001208570">
    <property type="component" value="Unassembled WGS sequence"/>
</dbReference>
<dbReference type="GO" id="GO:0005739">
    <property type="term" value="C:mitochondrion"/>
    <property type="evidence" value="ECO:0007669"/>
    <property type="project" value="TreeGrafter"/>
</dbReference>
<feature type="compositionally biased region" description="Basic and acidic residues" evidence="3">
    <location>
        <begin position="102"/>
        <end position="116"/>
    </location>
</feature>
<accession>A0AAD9K8U0</accession>
<gene>
    <name evidence="4" type="ORF">LSH36_31g02061</name>
</gene>
<dbReference type="GO" id="GO:0008168">
    <property type="term" value="F:methyltransferase activity"/>
    <property type="evidence" value="ECO:0007669"/>
    <property type="project" value="UniProtKB-KW"/>
</dbReference>
<dbReference type="InterPro" id="IPR050602">
    <property type="entry name" value="Malonyl-ACP_OMT"/>
</dbReference>
<dbReference type="PANTHER" id="PTHR13090">
    <property type="entry name" value="ARGININE-HYDROXYLASE NDUFAF5, MITOCHONDRIAL"/>
    <property type="match status" value="1"/>
</dbReference>
<sequence>MINRDTLMAASAIYKEMYSKLDQEGVPATYQIINFIAWKEDPSQRRPAKPGSGKISIKDLHKLDDMIKEMEEKKKRSPEGRTDSDNKPAVNWDKSITQLSQDIEKLREFTTEHVDQDNQEDDDDDDDDKNKKS</sequence>
<feature type="region of interest" description="Disordered" evidence="3">
    <location>
        <begin position="40"/>
        <end position="133"/>
    </location>
</feature>
<evidence type="ECO:0000256" key="3">
    <source>
        <dbReference type="SAM" id="MobiDB-lite"/>
    </source>
</evidence>
<evidence type="ECO:0000256" key="2">
    <source>
        <dbReference type="ARBA" id="ARBA00022679"/>
    </source>
</evidence>
<protein>
    <submittedName>
        <fullName evidence="4">Uncharacterized protein</fullName>
    </submittedName>
</protein>
<feature type="compositionally biased region" description="Basic and acidic residues" evidence="3">
    <location>
        <begin position="56"/>
        <end position="86"/>
    </location>
</feature>
<dbReference type="PANTHER" id="PTHR13090:SF1">
    <property type="entry name" value="ARGININE-HYDROXYLASE NDUFAF5, MITOCHONDRIAL"/>
    <property type="match status" value="1"/>
</dbReference>
<evidence type="ECO:0000313" key="5">
    <source>
        <dbReference type="Proteomes" id="UP001208570"/>
    </source>
</evidence>
<keyword evidence="2" id="KW-0808">Transferase</keyword>
<evidence type="ECO:0000256" key="1">
    <source>
        <dbReference type="ARBA" id="ARBA00022603"/>
    </source>
</evidence>
<name>A0AAD9K8U0_9ANNE</name>